<comment type="caution">
    <text evidence="3">The sequence shown here is derived from an EMBL/GenBank/DDBJ whole genome shotgun (WGS) entry which is preliminary data.</text>
</comment>
<dbReference type="InterPro" id="IPR001891">
    <property type="entry name" value="Malic_OxRdtase"/>
</dbReference>
<evidence type="ECO:0000313" key="3">
    <source>
        <dbReference type="EMBL" id="OLQ03618.1"/>
    </source>
</evidence>
<dbReference type="PRINTS" id="PR00072">
    <property type="entry name" value="MALOXRDTASE"/>
</dbReference>
<proteinExistence type="predicted"/>
<accession>A0A1Q9E864</accession>
<organism evidence="3 4">
    <name type="scientific">Symbiodinium microadriaticum</name>
    <name type="common">Dinoflagellate</name>
    <name type="synonym">Zooxanthella microadriatica</name>
    <dbReference type="NCBI Taxonomy" id="2951"/>
    <lineage>
        <taxon>Eukaryota</taxon>
        <taxon>Sar</taxon>
        <taxon>Alveolata</taxon>
        <taxon>Dinophyceae</taxon>
        <taxon>Suessiales</taxon>
        <taxon>Symbiodiniaceae</taxon>
        <taxon>Symbiodinium</taxon>
    </lineage>
</organism>
<dbReference type="InterPro" id="IPR037062">
    <property type="entry name" value="Malic_N_dom_sf"/>
</dbReference>
<dbReference type="GO" id="GO:0006886">
    <property type="term" value="P:intracellular protein transport"/>
    <property type="evidence" value="ECO:0007669"/>
    <property type="project" value="InterPro"/>
</dbReference>
<dbReference type="PANTHER" id="PTHR10635">
    <property type="entry name" value="COATOMER SUBUNIT BETA"/>
    <property type="match status" value="1"/>
</dbReference>
<dbReference type="Pfam" id="PF00390">
    <property type="entry name" value="malic"/>
    <property type="match status" value="1"/>
</dbReference>
<dbReference type="EMBL" id="LSRX01000232">
    <property type="protein sequence ID" value="OLQ03618.1"/>
    <property type="molecule type" value="Genomic_DNA"/>
</dbReference>
<dbReference type="SMART" id="SM01274">
    <property type="entry name" value="malic"/>
    <property type="match status" value="1"/>
</dbReference>
<dbReference type="Pfam" id="PF01602">
    <property type="entry name" value="Adaptin_N"/>
    <property type="match status" value="1"/>
</dbReference>
<dbReference type="GO" id="GO:0004470">
    <property type="term" value="F:malic enzyme activity"/>
    <property type="evidence" value="ECO:0007669"/>
    <property type="project" value="InterPro"/>
</dbReference>
<dbReference type="SUPFAM" id="SSF48371">
    <property type="entry name" value="ARM repeat"/>
    <property type="match status" value="1"/>
</dbReference>
<gene>
    <name evidence="3" type="primary">copb</name>
    <name evidence="3" type="ORF">AK812_SmicGene13415</name>
</gene>
<dbReference type="GO" id="GO:0016616">
    <property type="term" value="F:oxidoreductase activity, acting on the CH-OH group of donors, NAD or NADP as acceptor"/>
    <property type="evidence" value="ECO:0007669"/>
    <property type="project" value="InterPro"/>
</dbReference>
<dbReference type="Proteomes" id="UP000186817">
    <property type="component" value="Unassembled WGS sequence"/>
</dbReference>
<feature type="compositionally biased region" description="Basic and acidic residues" evidence="1">
    <location>
        <begin position="823"/>
        <end position="847"/>
    </location>
</feature>
<dbReference type="Gene3D" id="1.25.10.10">
    <property type="entry name" value="Leucine-rich Repeat Variant"/>
    <property type="match status" value="1"/>
</dbReference>
<dbReference type="InterPro" id="IPR002553">
    <property type="entry name" value="Clathrin/coatomer_adapt-like_N"/>
</dbReference>
<evidence type="ECO:0000313" key="4">
    <source>
        <dbReference type="Proteomes" id="UP000186817"/>
    </source>
</evidence>
<keyword evidence="4" id="KW-1185">Reference proteome</keyword>
<dbReference type="InterPro" id="IPR012301">
    <property type="entry name" value="Malic_N_dom"/>
</dbReference>
<sequence length="881" mass="97086">MSVETEKYCTVLIHYEKGVPPTSEELAKKLESKKESIQAEALEELILLMINGESYPKLLMTIIRFVVTSRDHRVKKLLQIYWEIVEKTKDNGDLKEEMILVCNALRNDLMHANEYVCGSTLRLLCKMKYYRILEPLKEAVLRNLGHRHSYVRRNAVMCVFSIVKSFGVEVLPEAPEDIEQLLLVEGDLSTKRNAFLMLVNCDQERAIKYVLSLQDQVSSMGDIFQLAVLELVRKVCRSTSVNKGRFLRIVFDLASSSSTAVSYECASSLVSLSSSPVAIHQAAQAYVQLLTEQSDNNVKLIVLDRLRDVQKHHKQVMEGMVMDIFRALSCPSLDVRKKAWNRKAQLAQMLKTLDASCKASTVSEVMQEVRGFFTLGHLLYAYAYLRMLHYKDPNLYYAALWHDPAFLLPIVYTPTVGEACQKFGLLPFFPRGCYVSICDCGRVKEVLLEYAEAMLTKDENGKFECQCIVFSDAGRILGLGDLGCWGMGIPIGKLDLYTVCAGFNPYKTVPVIIDAGCTDASGNSAKLTIRDHELYTGLKQDRMKHEDAQGTEVNTAYYGPCSLIGEFMAAAADIFSRKCLLQFEDFNTNDAFPLLEEYRHKFLSYNDDIQGTAAVVVAAVLGGIRLQKPGEEPFSLRAMAMAVDLFMEGPPPELQVEEESPNSSGARLLGALSLSGLLRAQSWAANSMWEKGHWTSGVGALGAARLRAASLLAAKVLSLFLLDPCGALASSSCLLFLFSFFSFFSPSALGQSRIARACNGSSGKGFLGTRLSLCGTSLPSDMLDSASVLAVIEGGGIVQLGRGSQRLGGEAPAPDDKAEEDERQLPSREPEGGQDVREKRSAPEAQRRMPPNPVVEASVRAGERACLVGRNAQPCDAAALS</sequence>
<feature type="region of interest" description="Disordered" evidence="1">
    <location>
        <begin position="803"/>
        <end position="856"/>
    </location>
</feature>
<feature type="domain" description="Malic enzyme N-terminal" evidence="2">
    <location>
        <begin position="389"/>
        <end position="599"/>
    </location>
</feature>
<dbReference type="PANTHER" id="PTHR10635:SF0">
    <property type="entry name" value="COATOMER SUBUNIT BETA"/>
    <property type="match status" value="1"/>
</dbReference>
<dbReference type="GO" id="GO:0006891">
    <property type="term" value="P:intra-Golgi vesicle-mediated transport"/>
    <property type="evidence" value="ECO:0007669"/>
    <property type="project" value="TreeGrafter"/>
</dbReference>
<dbReference type="InterPro" id="IPR011989">
    <property type="entry name" value="ARM-like"/>
</dbReference>
<dbReference type="InterPro" id="IPR016460">
    <property type="entry name" value="COPB1"/>
</dbReference>
<dbReference type="InterPro" id="IPR016024">
    <property type="entry name" value="ARM-type_fold"/>
</dbReference>
<protein>
    <submittedName>
        <fullName evidence="3">Coatomer subunit beta</fullName>
    </submittedName>
</protein>
<dbReference type="OrthoDB" id="10261439at2759"/>
<dbReference type="Gene3D" id="3.40.50.10380">
    <property type="entry name" value="Malic enzyme, N-terminal domain"/>
    <property type="match status" value="1"/>
</dbReference>
<evidence type="ECO:0000256" key="1">
    <source>
        <dbReference type="SAM" id="MobiDB-lite"/>
    </source>
</evidence>
<evidence type="ECO:0000259" key="2">
    <source>
        <dbReference type="SMART" id="SM01274"/>
    </source>
</evidence>
<reference evidence="3 4" key="1">
    <citation type="submission" date="2016-02" db="EMBL/GenBank/DDBJ databases">
        <title>Genome analysis of coral dinoflagellate symbionts highlights evolutionary adaptations to a symbiotic lifestyle.</title>
        <authorList>
            <person name="Aranda M."/>
            <person name="Li Y."/>
            <person name="Liew Y.J."/>
            <person name="Baumgarten S."/>
            <person name="Simakov O."/>
            <person name="Wilson M."/>
            <person name="Piel J."/>
            <person name="Ashoor H."/>
            <person name="Bougouffa S."/>
            <person name="Bajic V.B."/>
            <person name="Ryu T."/>
            <person name="Ravasi T."/>
            <person name="Bayer T."/>
            <person name="Micklem G."/>
            <person name="Kim H."/>
            <person name="Bhak J."/>
            <person name="Lajeunesse T.C."/>
            <person name="Voolstra C.R."/>
        </authorList>
    </citation>
    <scope>NUCLEOTIDE SEQUENCE [LARGE SCALE GENOMIC DNA]</scope>
    <source>
        <strain evidence="3 4">CCMP2467</strain>
    </source>
</reference>
<dbReference type="AlphaFoldDB" id="A0A1Q9E864"/>
<name>A0A1Q9E864_SYMMI</name>
<dbReference type="GO" id="GO:0006888">
    <property type="term" value="P:endoplasmic reticulum to Golgi vesicle-mediated transport"/>
    <property type="evidence" value="ECO:0007669"/>
    <property type="project" value="TreeGrafter"/>
</dbReference>
<dbReference type="GO" id="GO:0030126">
    <property type="term" value="C:COPI vesicle coat"/>
    <property type="evidence" value="ECO:0007669"/>
    <property type="project" value="TreeGrafter"/>
</dbReference>
<dbReference type="SUPFAM" id="SSF53223">
    <property type="entry name" value="Aminoacid dehydrogenase-like, N-terminal domain"/>
    <property type="match status" value="1"/>
</dbReference>
<dbReference type="InterPro" id="IPR046346">
    <property type="entry name" value="Aminoacid_DH-like_N_sf"/>
</dbReference>